<dbReference type="InterPro" id="IPR052981">
    <property type="entry name" value="Ingression_C2_domain"/>
</dbReference>
<keyword evidence="3" id="KW-1185">Reference proteome</keyword>
<dbReference type="PANTHER" id="PTHR47052:SF3">
    <property type="entry name" value="INGRESSION PROTEIN 1"/>
    <property type="match status" value="1"/>
</dbReference>
<dbReference type="SUPFAM" id="SSF49562">
    <property type="entry name" value="C2 domain (Calcium/lipid-binding domain, CaLB)"/>
    <property type="match status" value="1"/>
</dbReference>
<evidence type="ECO:0000313" key="2">
    <source>
        <dbReference type="EMBL" id="CAG9311527.1"/>
    </source>
</evidence>
<dbReference type="Gene3D" id="2.60.40.150">
    <property type="entry name" value="C2 domain"/>
    <property type="match status" value="1"/>
</dbReference>
<evidence type="ECO:0000313" key="3">
    <source>
        <dbReference type="Proteomes" id="UP001162131"/>
    </source>
</evidence>
<dbReference type="EMBL" id="CAJZBQ010000004">
    <property type="protein sequence ID" value="CAG9311527.1"/>
    <property type="molecule type" value="Genomic_DNA"/>
</dbReference>
<comment type="caution">
    <text evidence="2">The sequence shown here is derived from an EMBL/GenBank/DDBJ whole genome shotgun (WGS) entry which is preliminary data.</text>
</comment>
<sequence>MRTIEIETACGKLGIMRGVTVNDTYVVYRLGNSEDKTEICEGGGKFPFWNKVCSIKGRDPKILMKVYTTNPSGDILIGSSRIDVKDGEKWVDIVRDQAGAGQIKIKMTIKDAQPSAEAAGPKLAQSQTTRRPPEIVAQASMANSNSKGGEKLAESQSQQLEMDYTKNESMKMTEETKEAQHQGPFGCPITQHMMLSMPTGPFPEHYSYLYEQAGMNKQEEIQIPQPSPQDFSRDMMFYGGGHMFGSMVNFQGLPNNFVDPSGRQNLCENPSHNAYYGMPAYNSFNPYYSQNMYQIPQNQRNIQTNPYVNGQQGPYMYYQQDPNFK</sequence>
<protein>
    <recommendedName>
        <fullName evidence="4">C2 domain-containing protein</fullName>
    </recommendedName>
</protein>
<evidence type="ECO:0000256" key="1">
    <source>
        <dbReference type="SAM" id="MobiDB-lite"/>
    </source>
</evidence>
<gene>
    <name evidence="2" type="ORF">BSTOLATCC_MIC3816</name>
</gene>
<reference evidence="2" key="1">
    <citation type="submission" date="2021-09" db="EMBL/GenBank/DDBJ databases">
        <authorList>
            <consortium name="AG Swart"/>
            <person name="Singh M."/>
            <person name="Singh A."/>
            <person name="Seah K."/>
            <person name="Emmerich C."/>
        </authorList>
    </citation>
    <scope>NUCLEOTIDE SEQUENCE</scope>
    <source>
        <strain evidence="2">ATCC30299</strain>
    </source>
</reference>
<feature type="region of interest" description="Disordered" evidence="1">
    <location>
        <begin position="111"/>
        <end position="131"/>
    </location>
</feature>
<accession>A0AAU9IE27</accession>
<dbReference type="PANTHER" id="PTHR47052">
    <property type="entry name" value="CONSERVED SERINE PROLINE-RICH PROTEIN (AFU_ORTHOLOGUE AFUA_2G01790)"/>
    <property type="match status" value="1"/>
</dbReference>
<dbReference type="InterPro" id="IPR035892">
    <property type="entry name" value="C2_domain_sf"/>
</dbReference>
<evidence type="ECO:0008006" key="4">
    <source>
        <dbReference type="Google" id="ProtNLM"/>
    </source>
</evidence>
<organism evidence="2 3">
    <name type="scientific">Blepharisma stoltei</name>
    <dbReference type="NCBI Taxonomy" id="1481888"/>
    <lineage>
        <taxon>Eukaryota</taxon>
        <taxon>Sar</taxon>
        <taxon>Alveolata</taxon>
        <taxon>Ciliophora</taxon>
        <taxon>Postciliodesmatophora</taxon>
        <taxon>Heterotrichea</taxon>
        <taxon>Heterotrichida</taxon>
        <taxon>Blepharismidae</taxon>
        <taxon>Blepharisma</taxon>
    </lineage>
</organism>
<proteinExistence type="predicted"/>
<dbReference type="Proteomes" id="UP001162131">
    <property type="component" value="Unassembled WGS sequence"/>
</dbReference>
<dbReference type="AlphaFoldDB" id="A0AAU9IE27"/>
<name>A0AAU9IE27_9CILI</name>